<dbReference type="NCBIfam" id="TIGR00080">
    <property type="entry name" value="pimt"/>
    <property type="match status" value="1"/>
</dbReference>
<reference evidence="10" key="1">
    <citation type="submission" date="2015-02" db="EMBL/GenBank/DDBJ databases">
        <authorList>
            <person name="Gon?alves P."/>
        </authorList>
    </citation>
    <scope>NUCLEOTIDE SEQUENCE [LARGE SCALE GENOMIC DNA]</scope>
</reference>
<dbReference type="EC" id="2.1.1.77" evidence="3"/>
<organism evidence="9 10">
    <name type="scientific">Sporidiobolus salmonicolor</name>
    <name type="common">Yeast-like fungus</name>
    <name type="synonym">Sporobolomyces salmonicolor</name>
    <dbReference type="NCBI Taxonomy" id="5005"/>
    <lineage>
        <taxon>Eukaryota</taxon>
        <taxon>Fungi</taxon>
        <taxon>Dikarya</taxon>
        <taxon>Basidiomycota</taxon>
        <taxon>Pucciniomycotina</taxon>
        <taxon>Microbotryomycetes</taxon>
        <taxon>Sporidiobolales</taxon>
        <taxon>Sporidiobolaceae</taxon>
        <taxon>Sporobolomyces</taxon>
    </lineage>
</organism>
<dbReference type="Gene3D" id="3.40.50.150">
    <property type="entry name" value="Vaccinia Virus protein VP39"/>
    <property type="match status" value="1"/>
</dbReference>
<dbReference type="PANTHER" id="PTHR11579">
    <property type="entry name" value="PROTEIN-L-ISOASPARTATE O-METHYLTRANSFERASE"/>
    <property type="match status" value="1"/>
</dbReference>
<evidence type="ECO:0000256" key="5">
    <source>
        <dbReference type="ARBA" id="ARBA00022603"/>
    </source>
</evidence>
<feature type="region of interest" description="Disordered" evidence="8">
    <location>
        <begin position="130"/>
        <end position="151"/>
    </location>
</feature>
<proteinExistence type="inferred from homology"/>
<evidence type="ECO:0000313" key="9">
    <source>
        <dbReference type="EMBL" id="CEQ40384.1"/>
    </source>
</evidence>
<dbReference type="InterPro" id="IPR029063">
    <property type="entry name" value="SAM-dependent_MTases_sf"/>
</dbReference>
<name>A0A0D6EK85_SPOSA</name>
<keyword evidence="5" id="KW-0489">Methyltransferase</keyword>
<dbReference type="OrthoDB" id="73890at2759"/>
<dbReference type="PANTHER" id="PTHR11579:SF0">
    <property type="entry name" value="PROTEIN-L-ISOASPARTATE(D-ASPARTATE) O-METHYLTRANSFERASE"/>
    <property type="match status" value="1"/>
</dbReference>
<dbReference type="AlphaFoldDB" id="A0A0D6EK85"/>
<sequence length="248" mass="26253">MAWRCSGGSNAELIDNLVRSGILSTPRVIDAFKAVDRKYYTPSSYSAYVDSPTYIGYGATISAPHMHAHAVENLEPFLKPGANVLDIGSGSGYLLGIFHSLVQPGGNVLGIDHLPGLVALARSNLLKDPSTSSSLCDDAASPVDPSQPASKTMQNICADGRQGAPAEYVPEGGWTAIHVGAAAPHLPERLVEQLASPGRMFIPVGDEMQAIYQVDKDVHGKVTRKMLFGVSYVPLTDADKQHSAGESP</sequence>
<gene>
    <name evidence="9" type="primary">SPOSA6832_01988</name>
</gene>
<dbReference type="Proteomes" id="UP000243876">
    <property type="component" value="Unassembled WGS sequence"/>
</dbReference>
<keyword evidence="6" id="KW-0808">Transferase</keyword>
<evidence type="ECO:0000256" key="1">
    <source>
        <dbReference type="ARBA" id="ARBA00004496"/>
    </source>
</evidence>
<evidence type="ECO:0000256" key="7">
    <source>
        <dbReference type="ARBA" id="ARBA00022691"/>
    </source>
</evidence>
<evidence type="ECO:0000256" key="2">
    <source>
        <dbReference type="ARBA" id="ARBA00005369"/>
    </source>
</evidence>
<evidence type="ECO:0000313" key="10">
    <source>
        <dbReference type="Proteomes" id="UP000243876"/>
    </source>
</evidence>
<evidence type="ECO:0000256" key="3">
    <source>
        <dbReference type="ARBA" id="ARBA00011890"/>
    </source>
</evidence>
<dbReference type="InterPro" id="IPR000682">
    <property type="entry name" value="PCMT"/>
</dbReference>
<evidence type="ECO:0000256" key="6">
    <source>
        <dbReference type="ARBA" id="ARBA00022679"/>
    </source>
</evidence>
<evidence type="ECO:0000256" key="4">
    <source>
        <dbReference type="ARBA" id="ARBA00022490"/>
    </source>
</evidence>
<keyword evidence="4" id="KW-0963">Cytoplasm</keyword>
<comment type="subcellular location">
    <subcellularLocation>
        <location evidence="1">Cytoplasm</location>
    </subcellularLocation>
</comment>
<protein>
    <recommendedName>
        <fullName evidence="3">protein-L-isoaspartate(D-aspartate) O-methyltransferase</fullName>
        <ecNumber evidence="3">2.1.1.77</ecNumber>
    </recommendedName>
</protein>
<comment type="similarity">
    <text evidence="2">Belongs to the methyltransferase superfamily. L-isoaspartyl/D-aspartyl protein methyltransferase family.</text>
</comment>
<evidence type="ECO:0000256" key="8">
    <source>
        <dbReference type="SAM" id="MobiDB-lite"/>
    </source>
</evidence>
<keyword evidence="10" id="KW-1185">Reference proteome</keyword>
<accession>A0A0D6EK85</accession>
<dbReference type="GO" id="GO:0005737">
    <property type="term" value="C:cytoplasm"/>
    <property type="evidence" value="ECO:0007669"/>
    <property type="project" value="UniProtKB-SubCell"/>
</dbReference>
<dbReference type="EMBL" id="CENE01000006">
    <property type="protein sequence ID" value="CEQ40384.1"/>
    <property type="molecule type" value="Genomic_DNA"/>
</dbReference>
<dbReference type="GO" id="GO:0032259">
    <property type="term" value="P:methylation"/>
    <property type="evidence" value="ECO:0007669"/>
    <property type="project" value="UniProtKB-KW"/>
</dbReference>
<dbReference type="GO" id="GO:0004719">
    <property type="term" value="F:protein-L-isoaspartate (D-aspartate) O-methyltransferase activity"/>
    <property type="evidence" value="ECO:0007669"/>
    <property type="project" value="UniProtKB-EC"/>
</dbReference>
<dbReference type="Pfam" id="PF01135">
    <property type="entry name" value="PCMT"/>
    <property type="match status" value="1"/>
</dbReference>
<keyword evidence="7" id="KW-0949">S-adenosyl-L-methionine</keyword>
<dbReference type="SUPFAM" id="SSF53335">
    <property type="entry name" value="S-adenosyl-L-methionine-dependent methyltransferases"/>
    <property type="match status" value="1"/>
</dbReference>